<dbReference type="PANTHER" id="PTHR37814:SF1">
    <property type="entry name" value="MEMBRANE PROTEIN"/>
    <property type="match status" value="1"/>
</dbReference>
<keyword evidence="1" id="KW-0812">Transmembrane</keyword>
<feature type="transmembrane region" description="Helical" evidence="1">
    <location>
        <begin position="222"/>
        <end position="240"/>
    </location>
</feature>
<feature type="transmembrane region" description="Helical" evidence="1">
    <location>
        <begin position="144"/>
        <end position="166"/>
    </location>
</feature>
<evidence type="ECO:0000313" key="3">
    <source>
        <dbReference type="Proteomes" id="UP000095255"/>
    </source>
</evidence>
<dbReference type="InterPro" id="IPR038728">
    <property type="entry name" value="YkvI-like"/>
</dbReference>
<feature type="transmembrane region" description="Helical" evidence="1">
    <location>
        <begin position="37"/>
        <end position="60"/>
    </location>
</feature>
<feature type="transmembrane region" description="Helical" evidence="1">
    <location>
        <begin position="81"/>
        <end position="104"/>
    </location>
</feature>
<evidence type="ECO:0000313" key="2">
    <source>
        <dbReference type="EMBL" id="OEH85244.1"/>
    </source>
</evidence>
<name>A0A1E5L5A4_9FIRM</name>
<feature type="transmembrane region" description="Helical" evidence="1">
    <location>
        <begin position="327"/>
        <end position="346"/>
    </location>
</feature>
<comment type="caution">
    <text evidence="2">The sequence shown here is derived from an EMBL/GenBank/DDBJ whole genome shotgun (WGS) entry which is preliminary data.</text>
</comment>
<proteinExistence type="predicted"/>
<keyword evidence="1" id="KW-0472">Membrane</keyword>
<feature type="transmembrane region" description="Helical" evidence="1">
    <location>
        <begin position="260"/>
        <end position="289"/>
    </location>
</feature>
<keyword evidence="1" id="KW-1133">Transmembrane helix</keyword>
<accession>A0A1E5L5A4</accession>
<dbReference type="RefSeq" id="WP_069702571.1">
    <property type="nucleotide sequence ID" value="NZ_MJAT01000033.1"/>
</dbReference>
<organism evidence="2 3">
    <name type="scientific">Desulfuribacillus stibiiarsenatis</name>
    <dbReference type="NCBI Taxonomy" id="1390249"/>
    <lineage>
        <taxon>Bacteria</taxon>
        <taxon>Bacillati</taxon>
        <taxon>Bacillota</taxon>
        <taxon>Desulfuribacillia</taxon>
        <taxon>Desulfuribacillales</taxon>
        <taxon>Desulfuribacillaceae</taxon>
        <taxon>Desulfuribacillus</taxon>
    </lineage>
</organism>
<dbReference type="PANTHER" id="PTHR37814">
    <property type="entry name" value="CONSERVED MEMBRANE PROTEIN"/>
    <property type="match status" value="1"/>
</dbReference>
<dbReference type="OrthoDB" id="4424890at2"/>
<dbReference type="EMBL" id="MJAT01000033">
    <property type="protein sequence ID" value="OEH85244.1"/>
    <property type="molecule type" value="Genomic_DNA"/>
</dbReference>
<reference evidence="2 3" key="1">
    <citation type="submission" date="2016-09" db="EMBL/GenBank/DDBJ databases">
        <title>Desulfuribacillus arsenicus sp. nov., an obligately anaerobic, dissimilatory arsenic- and antimonate-reducing bacterium isolated from anoxic sediments.</title>
        <authorList>
            <person name="Abin C.A."/>
            <person name="Hollibaugh J.T."/>
        </authorList>
    </citation>
    <scope>NUCLEOTIDE SEQUENCE [LARGE SCALE GENOMIC DNA]</scope>
    <source>
        <strain evidence="2 3">MLFW-2</strain>
    </source>
</reference>
<dbReference type="Proteomes" id="UP000095255">
    <property type="component" value="Unassembled WGS sequence"/>
</dbReference>
<feature type="transmembrane region" description="Helical" evidence="1">
    <location>
        <begin position="301"/>
        <end position="321"/>
    </location>
</feature>
<keyword evidence="3" id="KW-1185">Reference proteome</keyword>
<dbReference type="STRING" id="1390249.BHU72_05800"/>
<feature type="transmembrane region" description="Helical" evidence="1">
    <location>
        <begin position="116"/>
        <end position="137"/>
    </location>
</feature>
<gene>
    <name evidence="2" type="ORF">BHU72_05800</name>
</gene>
<sequence length="352" mass="37127">MRKKGISTFKVAATYIGTIVGAGFATGQEVLQFFARFGIAGLLGIVLVTIMFIFFGHMIMDIGRKLNATSHLEIIQFSGGRILGTIIDGVIIFFLFGALTAMIAGTGALFTQQFQISSLLGNILMAVITAVTVLTGINGVINSISIVVPFLLVTVVGTSIYSVLYTPPDIHAVATISGDSGLITNWFLAAILYVSYNIIIAIAVLGPLGVRANSRNTIRNGAFLGGLGLGLGSVMIYLAISGNMAEIAGLEVPMMHIASGISPIVVIVYAVILIAAIYTTAVGSLYGFVSRITDIQRSPNKGRLLVIVTTIVALVASQFGFSNLVKYLYPLVGYGGTLLLLSLVVTKIRKRA</sequence>
<protein>
    <recommendedName>
        <fullName evidence="4">Transporter</fullName>
    </recommendedName>
</protein>
<evidence type="ECO:0000256" key="1">
    <source>
        <dbReference type="SAM" id="Phobius"/>
    </source>
</evidence>
<evidence type="ECO:0008006" key="4">
    <source>
        <dbReference type="Google" id="ProtNLM"/>
    </source>
</evidence>
<feature type="transmembrane region" description="Helical" evidence="1">
    <location>
        <begin position="186"/>
        <end position="210"/>
    </location>
</feature>
<dbReference type="AlphaFoldDB" id="A0A1E5L5A4"/>